<dbReference type="OrthoDB" id="9795188at2"/>
<dbReference type="InterPro" id="IPR023292">
    <property type="entry name" value="NTP_PyroPHydrolase-like_dom_sf"/>
</dbReference>
<proteinExistence type="predicted"/>
<name>A0A4V5UYS1_9ACTN</name>
<keyword evidence="2" id="KW-1185">Reference proteome</keyword>
<gene>
    <name evidence="1" type="ORF">FDA94_28555</name>
</gene>
<dbReference type="AlphaFoldDB" id="A0A4V5UYS1"/>
<reference evidence="1 2" key="1">
    <citation type="submission" date="2019-04" db="EMBL/GenBank/DDBJ databases">
        <title>Herbidospora sp. NEAU-GS14.nov., a novel actinomycete isolated from soil.</title>
        <authorList>
            <person name="Han L."/>
        </authorList>
    </citation>
    <scope>NUCLEOTIDE SEQUENCE [LARGE SCALE GENOMIC DNA]</scope>
    <source>
        <strain evidence="1 2">NEAU-GS14</strain>
    </source>
</reference>
<dbReference type="Gene3D" id="1.10.3420.10">
    <property type="entry name" value="putative ntp pyrophosphohydrolase like domain"/>
    <property type="match status" value="1"/>
</dbReference>
<dbReference type="Proteomes" id="UP000308705">
    <property type="component" value="Unassembled WGS sequence"/>
</dbReference>
<sequence>MPADQHQWRLRCLSHFIDAYEQPTAGPGADNRNAVISTCEGLIYSEIEEYFDALDDLSRSFGLAHAEKEQRTALAHWAQEGVDVEYTCAYAIIALQLDAPDPDEVTPGSVIDCVERLVNAFDFLRKTTPGSTGEMVERNKLAYALVALIAAMHRTLREYRIHDEVFFEAVHEANLRKRWPDGRVHRNELGKVLKPADWVAPDWVAVLSRALVPDPVER</sequence>
<comment type="caution">
    <text evidence="1">The sequence shown here is derived from an EMBL/GenBank/DDBJ whole genome shotgun (WGS) entry which is preliminary data.</text>
</comment>
<protein>
    <submittedName>
        <fullName evidence="1">Uncharacterized protein</fullName>
    </submittedName>
</protein>
<organism evidence="1 2">
    <name type="scientific">Herbidospora galbida</name>
    <dbReference type="NCBI Taxonomy" id="2575442"/>
    <lineage>
        <taxon>Bacteria</taxon>
        <taxon>Bacillati</taxon>
        <taxon>Actinomycetota</taxon>
        <taxon>Actinomycetes</taxon>
        <taxon>Streptosporangiales</taxon>
        <taxon>Streptosporangiaceae</taxon>
        <taxon>Herbidospora</taxon>
    </lineage>
</organism>
<accession>A0A4V5UYS1</accession>
<dbReference type="RefSeq" id="WP_137250167.1">
    <property type="nucleotide sequence ID" value="NZ_SZQA01000033.1"/>
</dbReference>
<evidence type="ECO:0000313" key="1">
    <source>
        <dbReference type="EMBL" id="TKK84583.1"/>
    </source>
</evidence>
<evidence type="ECO:0000313" key="2">
    <source>
        <dbReference type="Proteomes" id="UP000308705"/>
    </source>
</evidence>
<dbReference type="EMBL" id="SZQA01000033">
    <property type="protein sequence ID" value="TKK84583.1"/>
    <property type="molecule type" value="Genomic_DNA"/>
</dbReference>